<dbReference type="GO" id="GO:0008289">
    <property type="term" value="F:lipid binding"/>
    <property type="evidence" value="ECO:0007669"/>
    <property type="project" value="InterPro"/>
</dbReference>
<dbReference type="Pfam" id="PF01852">
    <property type="entry name" value="START"/>
    <property type="match status" value="1"/>
</dbReference>
<dbReference type="Proteomes" id="UP000322899">
    <property type="component" value="Unassembled WGS sequence"/>
</dbReference>
<protein>
    <recommendedName>
        <fullName evidence="2">START domain-containing protein</fullName>
    </recommendedName>
</protein>
<feature type="compositionally biased region" description="Low complexity" evidence="1">
    <location>
        <begin position="154"/>
        <end position="170"/>
    </location>
</feature>
<organism evidence="3 4">
    <name type="scientific">Cafeteria roenbergensis</name>
    <name type="common">Marine flagellate</name>
    <dbReference type="NCBI Taxonomy" id="33653"/>
    <lineage>
        <taxon>Eukaryota</taxon>
        <taxon>Sar</taxon>
        <taxon>Stramenopiles</taxon>
        <taxon>Bigyra</taxon>
        <taxon>Opalozoa</taxon>
        <taxon>Bicosoecida</taxon>
        <taxon>Cafeteriaceae</taxon>
        <taxon>Cafeteria</taxon>
    </lineage>
</organism>
<dbReference type="EMBL" id="VLTO01000002">
    <property type="protein sequence ID" value="KAA0177890.1"/>
    <property type="molecule type" value="Genomic_DNA"/>
</dbReference>
<accession>A0A5A8EPH7</accession>
<comment type="caution">
    <text evidence="3">The sequence shown here is derived from an EMBL/GenBank/DDBJ whole genome shotgun (WGS) entry which is preliminary data.</text>
</comment>
<dbReference type="PANTHER" id="PTHR19308:SF14">
    <property type="entry name" value="START DOMAIN-CONTAINING PROTEIN"/>
    <property type="match status" value="1"/>
</dbReference>
<name>A0A5A8EPH7_CAFRO</name>
<dbReference type="InterPro" id="IPR014729">
    <property type="entry name" value="Rossmann-like_a/b/a_fold"/>
</dbReference>
<dbReference type="GO" id="GO:0005737">
    <property type="term" value="C:cytoplasm"/>
    <property type="evidence" value="ECO:0007669"/>
    <property type="project" value="UniProtKB-ARBA"/>
</dbReference>
<dbReference type="SUPFAM" id="SSF55961">
    <property type="entry name" value="Bet v1-like"/>
    <property type="match status" value="1"/>
</dbReference>
<evidence type="ECO:0000256" key="1">
    <source>
        <dbReference type="SAM" id="MobiDB-lite"/>
    </source>
</evidence>
<dbReference type="InterPro" id="IPR002913">
    <property type="entry name" value="START_lipid-bd_dom"/>
</dbReference>
<evidence type="ECO:0000259" key="2">
    <source>
        <dbReference type="PROSITE" id="PS50848"/>
    </source>
</evidence>
<feature type="domain" description="START" evidence="2">
    <location>
        <begin position="514"/>
        <end position="685"/>
    </location>
</feature>
<dbReference type="Gene3D" id="3.30.530.20">
    <property type="match status" value="1"/>
</dbReference>
<reference evidence="3 4" key="1">
    <citation type="submission" date="2019-07" db="EMBL/GenBank/DDBJ databases">
        <title>Genomes of Cafeteria roenbergensis.</title>
        <authorList>
            <person name="Fischer M.G."/>
            <person name="Hackl T."/>
            <person name="Roman M."/>
        </authorList>
    </citation>
    <scope>NUCLEOTIDE SEQUENCE [LARGE SCALE GENOMIC DNA]</scope>
    <source>
        <strain evidence="3 4">E4-10P</strain>
    </source>
</reference>
<dbReference type="SUPFAM" id="SSF52425">
    <property type="entry name" value="Cryptochrome/photolyase, N-terminal domain"/>
    <property type="match status" value="1"/>
</dbReference>
<dbReference type="PANTHER" id="PTHR19308">
    <property type="entry name" value="PHOSPHATIDYLCHOLINE TRANSFER PROTEIN"/>
    <property type="match status" value="1"/>
</dbReference>
<dbReference type="OrthoDB" id="3176171at2759"/>
<dbReference type="CDD" id="cd00177">
    <property type="entry name" value="START"/>
    <property type="match status" value="1"/>
</dbReference>
<dbReference type="InterPro" id="IPR023393">
    <property type="entry name" value="START-like_dom_sf"/>
</dbReference>
<dbReference type="InterPro" id="IPR036155">
    <property type="entry name" value="Crypto/Photolyase_N_sf"/>
</dbReference>
<feature type="region of interest" description="Disordered" evidence="1">
    <location>
        <begin position="122"/>
        <end position="175"/>
    </location>
</feature>
<dbReference type="InterPro" id="IPR051213">
    <property type="entry name" value="START_lipid_transfer"/>
</dbReference>
<sequence length="709" mass="73457">MPDPCAVVLLNGSLRLDDNPLLEHVAGAACVPFATQEWAGCPATAPWERGVFDALDERLEALGSGLAVMKGGDVSHAAFRELVAAAGATTLLVGEERSGLDELRKLATAAGIEAKLVSAGGVSRGPCARDSAGSTCSSQPAAPGASLDTGRSDTAAAGPAGTPQPGTAAPRRACAGPGEMSCVRMALSLAAVERRERGDDSTLAGALVSAVESPDGLPAELLWREERERFAARVASKSAELSFADRGRLCAKALALGGWKAALHHVAEGAATPADLSGGTPAALCGAAPGTVDLLASGLSSCLLLGAAAVRQALTWDEYCRRRVDRRPADAAVPERWMALHSLPWAGADGCLDGHGVPAWAPTSPLTASAGEWAAAAAVSGPAAIGDAMAVVSRAFAAADATAADQRAEATSAAVASMPARAAWLASGRTGYPAVDAAVRCAASCGLLSADLQTLADGPWLDASSGWRLREVHPDAAAWGVSVDSTDGAPLPLLVEEDAALVFEMSDADALGHGWTQTIDDPSSELRAWMRPSEENPAIRKGAAIFTSHGLPASAVAAVIADLELYTLWDRSWADVRPVRRINDDNEALYFVTQTPPVPFVQARDFPMVRHVMSDNERGEHVIMFRSAEHELCPPRKNHTRGLTLGVIGFTVQDVPTAAGEPPACRVSFVTAADARGNIPAWIINFIGKSLPVSWRDTCSTAAREAFLA</sequence>
<evidence type="ECO:0000313" key="3">
    <source>
        <dbReference type="EMBL" id="KAA0177890.1"/>
    </source>
</evidence>
<gene>
    <name evidence="3" type="ORF">FNF27_00438</name>
</gene>
<dbReference type="Gene3D" id="3.40.50.620">
    <property type="entry name" value="HUPs"/>
    <property type="match status" value="1"/>
</dbReference>
<evidence type="ECO:0000313" key="4">
    <source>
        <dbReference type="Proteomes" id="UP000322899"/>
    </source>
</evidence>
<proteinExistence type="predicted"/>
<dbReference type="PROSITE" id="PS50848">
    <property type="entry name" value="START"/>
    <property type="match status" value="1"/>
</dbReference>
<dbReference type="AlphaFoldDB" id="A0A5A8EPH7"/>